<dbReference type="Proteomes" id="UP001202961">
    <property type="component" value="Unassembled WGS sequence"/>
</dbReference>
<feature type="domain" description="DUF1585" evidence="1">
    <location>
        <begin position="15"/>
        <end position="87"/>
    </location>
</feature>
<dbReference type="InterPro" id="IPR011478">
    <property type="entry name" value="DUF1585"/>
</dbReference>
<accession>A0ABT0TZY9</accession>
<dbReference type="EMBL" id="JAMQBK010000017">
    <property type="protein sequence ID" value="MCM2370131.1"/>
    <property type="molecule type" value="Genomic_DNA"/>
</dbReference>
<reference evidence="2 3" key="1">
    <citation type="journal article" date="2022" name="Syst. Appl. Microbiol.">
        <title>Rhodopirellula aestuarii sp. nov., a novel member of the genus Rhodopirellula isolated from brackish sediments collected in the Tagus River estuary, Portugal.</title>
        <authorList>
            <person name="Vitorino I.R."/>
            <person name="Klimek D."/>
            <person name="Calusinska M."/>
            <person name="Lobo-da-Cunha A."/>
            <person name="Vasconcelos V."/>
            <person name="Lage O.M."/>
        </authorList>
    </citation>
    <scope>NUCLEOTIDE SEQUENCE [LARGE SCALE GENOMIC DNA]</scope>
    <source>
        <strain evidence="2 3">ICT_H3.1</strain>
    </source>
</reference>
<sequence length="90" mass="9774">MTIRLSLESEGRVHGRRFSGVEGLQKALLSKDVLLAEAYIEALLSMANGRQSGVADKTIVQDIIKRANTADLPALSILVAVLRSDAFRTH</sequence>
<organism evidence="2 3">
    <name type="scientific">Aporhodopirellula aestuarii</name>
    <dbReference type="NCBI Taxonomy" id="2950107"/>
    <lineage>
        <taxon>Bacteria</taxon>
        <taxon>Pseudomonadati</taxon>
        <taxon>Planctomycetota</taxon>
        <taxon>Planctomycetia</taxon>
        <taxon>Pirellulales</taxon>
        <taxon>Pirellulaceae</taxon>
        <taxon>Aporhodopirellula</taxon>
    </lineage>
</organism>
<proteinExistence type="predicted"/>
<name>A0ABT0TZY9_9BACT</name>
<evidence type="ECO:0000259" key="1">
    <source>
        <dbReference type="Pfam" id="PF07624"/>
    </source>
</evidence>
<evidence type="ECO:0000313" key="3">
    <source>
        <dbReference type="Proteomes" id="UP001202961"/>
    </source>
</evidence>
<dbReference type="Pfam" id="PF07624">
    <property type="entry name" value="PSD2"/>
    <property type="match status" value="1"/>
</dbReference>
<gene>
    <name evidence="2" type="ORF">NB063_05770</name>
</gene>
<comment type="caution">
    <text evidence="2">The sequence shown here is derived from an EMBL/GenBank/DDBJ whole genome shotgun (WGS) entry which is preliminary data.</text>
</comment>
<protein>
    <submittedName>
        <fullName evidence="2">DUF1585 domain-containing protein</fullName>
    </submittedName>
</protein>
<evidence type="ECO:0000313" key="2">
    <source>
        <dbReference type="EMBL" id="MCM2370131.1"/>
    </source>
</evidence>
<keyword evidence="3" id="KW-1185">Reference proteome</keyword>